<keyword evidence="2" id="KW-0808">Transferase</keyword>
<dbReference type="NCBIfam" id="NF046058">
    <property type="entry name" value="NagK_SO3507"/>
    <property type="match status" value="1"/>
</dbReference>
<evidence type="ECO:0000313" key="2">
    <source>
        <dbReference type="EMBL" id="GAA5524025.1"/>
    </source>
</evidence>
<dbReference type="Proteomes" id="UP001408594">
    <property type="component" value="Unassembled WGS sequence"/>
</dbReference>
<dbReference type="InterPro" id="IPR002731">
    <property type="entry name" value="ATPase_BadF"/>
</dbReference>
<dbReference type="CDD" id="cd24082">
    <property type="entry name" value="ASKHA_NBD_GspK-like"/>
    <property type="match status" value="1"/>
</dbReference>
<feature type="domain" description="ATPase BadF/BadG/BcrA/BcrD type" evidence="1">
    <location>
        <begin position="12"/>
        <end position="262"/>
    </location>
</feature>
<dbReference type="InterPro" id="IPR052519">
    <property type="entry name" value="Euk-type_GlcNAc_Kinase"/>
</dbReference>
<dbReference type="Pfam" id="PF01869">
    <property type="entry name" value="BcrAD_BadFG"/>
    <property type="match status" value="1"/>
</dbReference>
<accession>A0ABP9WLP2</accession>
<dbReference type="GO" id="GO:0016301">
    <property type="term" value="F:kinase activity"/>
    <property type="evidence" value="ECO:0007669"/>
    <property type="project" value="UniProtKB-KW"/>
</dbReference>
<organism evidence="2 3">
    <name type="scientific">Microbulbifer aestuariivivens</name>
    <dbReference type="NCBI Taxonomy" id="1908308"/>
    <lineage>
        <taxon>Bacteria</taxon>
        <taxon>Pseudomonadati</taxon>
        <taxon>Pseudomonadota</taxon>
        <taxon>Gammaproteobacteria</taxon>
        <taxon>Cellvibrionales</taxon>
        <taxon>Microbulbiferaceae</taxon>
        <taxon>Microbulbifer</taxon>
    </lineage>
</organism>
<protein>
    <submittedName>
        <fullName evidence="2">Glucosamine kinase GspK</fullName>
    </submittedName>
</protein>
<sequence length="321" mass="33588">MVALRDRDILYIGIDGGGSKCRASVIDAGNQVLGTGVSGPANPLHGYEQTIDSILGSATLALADAGLPPETMGELVAGVGLAGVNMPRLYEQMEAWGHPFKKMYLTTDQHTACLGAHQGNDGAVIIAGTGSCGYCWVDGRSLLLGGHGFPHGDKGSGAWMGMEAIKYLLMALDGLAEDSRLKGELLKALDASDANEVFEKIGGKSSSHYARMAVPVIECAESGDPVAVAIVRDGAAYISDLADKLLEQKPPRLSMIGGLAPRLRPWLAPHVVERLTEPREPPEMGCMYFAQQSLAREAGEALGTTGKTGTAGKTDSNALLS</sequence>
<keyword evidence="3" id="KW-1185">Reference proteome</keyword>
<gene>
    <name evidence="2" type="primary">gspK_1</name>
    <name evidence="2" type="ORF">Maes01_00577</name>
</gene>
<evidence type="ECO:0000259" key="1">
    <source>
        <dbReference type="Pfam" id="PF01869"/>
    </source>
</evidence>
<proteinExistence type="predicted"/>
<evidence type="ECO:0000313" key="3">
    <source>
        <dbReference type="Proteomes" id="UP001408594"/>
    </source>
</evidence>
<dbReference type="Gene3D" id="3.30.420.40">
    <property type="match status" value="2"/>
</dbReference>
<keyword evidence="2" id="KW-0418">Kinase</keyword>
<dbReference type="PANTHER" id="PTHR43190:SF3">
    <property type="entry name" value="N-ACETYL-D-GLUCOSAMINE KINASE"/>
    <property type="match status" value="1"/>
</dbReference>
<dbReference type="SUPFAM" id="SSF53067">
    <property type="entry name" value="Actin-like ATPase domain"/>
    <property type="match status" value="2"/>
</dbReference>
<dbReference type="PANTHER" id="PTHR43190">
    <property type="entry name" value="N-ACETYL-D-GLUCOSAMINE KINASE"/>
    <property type="match status" value="1"/>
</dbReference>
<name>A0ABP9WLP2_9GAMM</name>
<reference evidence="2 3" key="1">
    <citation type="submission" date="2024-02" db="EMBL/GenBank/DDBJ databases">
        <title>Microbulbifer aestuariivivens NBRC 112533.</title>
        <authorList>
            <person name="Ichikawa N."/>
            <person name="Katano-Makiyama Y."/>
            <person name="Hidaka K."/>
        </authorList>
    </citation>
    <scope>NUCLEOTIDE SEQUENCE [LARGE SCALE GENOMIC DNA]</scope>
    <source>
        <strain evidence="2 3">NBRC 112533</strain>
    </source>
</reference>
<comment type="caution">
    <text evidence="2">The sequence shown here is derived from an EMBL/GenBank/DDBJ whole genome shotgun (WGS) entry which is preliminary data.</text>
</comment>
<dbReference type="EMBL" id="BAABRT010000003">
    <property type="protein sequence ID" value="GAA5524025.1"/>
    <property type="molecule type" value="Genomic_DNA"/>
</dbReference>
<dbReference type="InterPro" id="IPR043129">
    <property type="entry name" value="ATPase_NBD"/>
</dbReference>
<dbReference type="RefSeq" id="WP_345548670.1">
    <property type="nucleotide sequence ID" value="NZ_BAABRT010000003.1"/>
</dbReference>